<dbReference type="Gene3D" id="3.30.450.200">
    <property type="match status" value="1"/>
</dbReference>
<dbReference type="STRING" id="1202772.A0A1V9YVM8"/>
<dbReference type="InterPro" id="IPR051696">
    <property type="entry name" value="DENN_Domain_GEFs"/>
</dbReference>
<proteinExistence type="predicted"/>
<keyword evidence="3" id="KW-1185">Reference proteome</keyword>
<dbReference type="InterPro" id="IPR037516">
    <property type="entry name" value="Tripartite_DENN"/>
</dbReference>
<dbReference type="InterPro" id="IPR005113">
    <property type="entry name" value="uDENN_dom"/>
</dbReference>
<dbReference type="PROSITE" id="PS50211">
    <property type="entry name" value="DENN"/>
    <property type="match status" value="1"/>
</dbReference>
<sequence>MRQVHVVLHEDATAAVYKGWVPDEYTARHLIVQVLLYWELLGTTDVNGCRLLPVAAGATAVALDTELASVATLRFCLVTSPTSALPSMGRLAAVQSADDEVRVRALFRIYALQNPWGCGGTTINWQQFKAMTRWHSPHRARQVQWDTAQMLAFKSRASPAGLNLGAFLHAWAYLGTHYPRDAFRPCSNLSEVFARIAGAMARPSLDAALDQCADQAWTLALPGVRRLLQRFAKALHYLLTAFGHRTGDATIDFTAFTSFWAALRFGQHYYVTAEEVATAFVHVSAAPQLAASAVVDVLLHLTLLALPRLLPAALPLETKAGMAAAHRALLRSRSLDAAYPELAVKLFLQHLAQQLTPTAVAAVCRRVGQPQSFYRGAQALHRAFLGMFHDDGDCDYMEAARQAWLLERATDDALVQRAAALLGSATSPPMHDPLATADGLYANMIPQLGRNDVESAVEAWAAATELYDTALTRATAEGVDDTHAALLFRFASSLSVTAFQIAKTHTTTMATFALEIAQMAAAKFHAYWAYLCLKQPDDGDDVRIFQCLVEWAHALVLAADLAPAGEPDAALAATLATTQAATGATVEFWGVPTDASRAMSYHEAARRLELALSMRMTEDVRARLVYAKSQLVLHLPLGTAAQSAEAHACAREMMDHIAHVEAGIPPSLAALRFVTEVFCIRHPSVLVPIYQSVVDWVVATYGRDGELNYDQVNAVNALCDCPPVTSATMAWLCATFNPRPGPLLSGVGFAAYLAYLARAGDPEQFASVLRTLSDEYSRRRNDVPLVEPTPTAAISLPSSAPKYASKLRATIARAFLEITASPPIVRRRICAMGCADEPVPDQIATFCFPNRAVALCPRFVDTVLTDSTGSAIYVACLYPVADGDADTDRCFAIVSSFPYFTVFHDVLAAVAAAPSLPDTALRSFLATTTPAATLSFLNTDIGVVPPPRPFLPCQVPFALLLHALSVEHIVLILLYLLTERRVVVVSSNPSLLTPLCETLRALQAPFASPAVYVPVLPSTLGDFVHAPVPFLMGLVAADSTDATLRGLDLVVVNVDVDAIAVPRGRRSSLPTYDSGTLQELTQYSVPRKAFKAIVRSVSQLATEHGLLLRAASSPATWRETLCSYGAEGWRAPAVLAAWEALQEAFTAFHLGLVHGYEAFYHPPTAGARGRFDADGYLAAFPNKRGFCEAFFETQTFAMFLDQPLSVSEHG</sequence>
<dbReference type="Gene3D" id="3.40.50.11500">
    <property type="match status" value="1"/>
</dbReference>
<evidence type="ECO:0000313" key="3">
    <source>
        <dbReference type="Proteomes" id="UP000243579"/>
    </source>
</evidence>
<dbReference type="Pfam" id="PF03456">
    <property type="entry name" value="uDENN"/>
    <property type="match status" value="1"/>
</dbReference>
<dbReference type="OrthoDB" id="73948at2759"/>
<evidence type="ECO:0000313" key="2">
    <source>
        <dbReference type="EMBL" id="OQR89663.1"/>
    </source>
</evidence>
<dbReference type="GO" id="GO:0032483">
    <property type="term" value="P:regulation of Rab protein signal transduction"/>
    <property type="evidence" value="ECO:0007669"/>
    <property type="project" value="TreeGrafter"/>
</dbReference>
<dbReference type="PANTHER" id="PTHR12296:SF21">
    <property type="entry name" value="DENN DOMAIN-CONTAINING PROTEIN 3"/>
    <property type="match status" value="1"/>
</dbReference>
<name>A0A1V9YVM8_ACHHY</name>
<comment type="caution">
    <text evidence="2">The sequence shown here is derived from an EMBL/GenBank/DDBJ whole genome shotgun (WGS) entry which is preliminary data.</text>
</comment>
<dbReference type="Pfam" id="PF02141">
    <property type="entry name" value="DENN"/>
    <property type="match status" value="1"/>
</dbReference>
<gene>
    <name evidence="2" type="ORF">ACHHYP_06133</name>
</gene>
<dbReference type="SMART" id="SM00799">
    <property type="entry name" value="DENN"/>
    <property type="match status" value="1"/>
</dbReference>
<evidence type="ECO:0000259" key="1">
    <source>
        <dbReference type="PROSITE" id="PS50211"/>
    </source>
</evidence>
<organism evidence="2 3">
    <name type="scientific">Achlya hypogyna</name>
    <name type="common">Oomycete</name>
    <name type="synonym">Protoachlya hypogyna</name>
    <dbReference type="NCBI Taxonomy" id="1202772"/>
    <lineage>
        <taxon>Eukaryota</taxon>
        <taxon>Sar</taxon>
        <taxon>Stramenopiles</taxon>
        <taxon>Oomycota</taxon>
        <taxon>Saprolegniomycetes</taxon>
        <taxon>Saprolegniales</taxon>
        <taxon>Achlyaceae</taxon>
        <taxon>Achlya</taxon>
    </lineage>
</organism>
<protein>
    <recommendedName>
        <fullName evidence="1">UDENN domain-containing protein</fullName>
    </recommendedName>
</protein>
<dbReference type="AlphaFoldDB" id="A0A1V9YVM8"/>
<accession>A0A1V9YVM8</accession>
<feature type="domain" description="UDENN" evidence="1">
    <location>
        <begin position="809"/>
        <end position="1210"/>
    </location>
</feature>
<dbReference type="GO" id="GO:0031410">
    <property type="term" value="C:cytoplasmic vesicle"/>
    <property type="evidence" value="ECO:0007669"/>
    <property type="project" value="TreeGrafter"/>
</dbReference>
<dbReference type="InterPro" id="IPR001194">
    <property type="entry name" value="cDENN_dom"/>
</dbReference>
<dbReference type="PANTHER" id="PTHR12296">
    <property type="entry name" value="DENN DOMAIN-CONTAINING PROTEIN 4"/>
    <property type="match status" value="1"/>
</dbReference>
<reference evidence="2 3" key="1">
    <citation type="journal article" date="2014" name="Genome Biol. Evol.">
        <title>The secreted proteins of Achlya hypogyna and Thraustotheca clavata identify the ancestral oomycete secretome and reveal gene acquisitions by horizontal gene transfer.</title>
        <authorList>
            <person name="Misner I."/>
            <person name="Blouin N."/>
            <person name="Leonard G."/>
            <person name="Richards T.A."/>
            <person name="Lane C.E."/>
        </authorList>
    </citation>
    <scope>NUCLEOTIDE SEQUENCE [LARGE SCALE GENOMIC DNA]</scope>
    <source>
        <strain evidence="2 3">ATCC 48635</strain>
    </source>
</reference>
<dbReference type="Proteomes" id="UP000243579">
    <property type="component" value="Unassembled WGS sequence"/>
</dbReference>
<dbReference type="EMBL" id="JNBR01000763">
    <property type="protein sequence ID" value="OQR89663.1"/>
    <property type="molecule type" value="Genomic_DNA"/>
</dbReference>
<dbReference type="InterPro" id="IPR043153">
    <property type="entry name" value="DENN_C"/>
</dbReference>